<keyword evidence="13" id="KW-0808">Transferase</keyword>
<evidence type="ECO:0000256" key="16">
    <source>
        <dbReference type="SAM" id="MobiDB-lite"/>
    </source>
</evidence>
<dbReference type="InterPro" id="IPR001584">
    <property type="entry name" value="Integrase_cat-core"/>
</dbReference>
<keyword evidence="6" id="KW-0547">Nucleotide-binding</keyword>
<keyword evidence="2" id="KW-1188">Viral release from host cell</keyword>
<evidence type="ECO:0000256" key="5">
    <source>
        <dbReference type="ARBA" id="ARBA00022723"/>
    </source>
</evidence>
<evidence type="ECO:0000313" key="19">
    <source>
        <dbReference type="Proteomes" id="UP000823941"/>
    </source>
</evidence>
<evidence type="ECO:0000256" key="11">
    <source>
        <dbReference type="ARBA" id="ARBA00022908"/>
    </source>
</evidence>
<feature type="region of interest" description="Disordered" evidence="16">
    <location>
        <begin position="1"/>
        <end position="23"/>
    </location>
</feature>
<comment type="function">
    <text evidence="1">The aspartyl protease (PR) mediates the proteolytic cleavages of the Gag and Gag-Pol polyproteins after assembly of the VLP.</text>
</comment>
<keyword evidence="7" id="KW-0255">Endonuclease</keyword>
<dbReference type="Pfam" id="PF14223">
    <property type="entry name" value="Retrotran_gag_2"/>
    <property type="match status" value="1"/>
</dbReference>
<comment type="caution">
    <text evidence="18">The sequence shown here is derived from an EMBL/GenBank/DDBJ whole genome shotgun (WGS) entry which is preliminary data.</text>
</comment>
<keyword evidence="3" id="KW-0645">Protease</keyword>
<feature type="region of interest" description="Disordered" evidence="16">
    <location>
        <begin position="717"/>
        <end position="801"/>
    </location>
</feature>
<dbReference type="InterPro" id="IPR036397">
    <property type="entry name" value="RNaseH_sf"/>
</dbReference>
<keyword evidence="14" id="KW-0917">Virion maturation</keyword>
<dbReference type="PROSITE" id="PS50994">
    <property type="entry name" value="INTEGRASE"/>
    <property type="match status" value="1"/>
</dbReference>
<dbReference type="PANTHER" id="PTHR42648">
    <property type="entry name" value="TRANSPOSASE, PUTATIVE-RELATED"/>
    <property type="match status" value="1"/>
</dbReference>
<feature type="domain" description="Integrase catalytic" evidence="17">
    <location>
        <begin position="447"/>
        <end position="622"/>
    </location>
</feature>
<evidence type="ECO:0000256" key="15">
    <source>
        <dbReference type="ARBA" id="ARBA00023172"/>
    </source>
</evidence>
<dbReference type="SUPFAM" id="SSF53098">
    <property type="entry name" value="Ribonuclease H-like"/>
    <property type="match status" value="1"/>
</dbReference>
<feature type="compositionally biased region" description="Polar residues" evidence="16">
    <location>
        <begin position="1"/>
        <end position="10"/>
    </location>
</feature>
<dbReference type="InterPro" id="IPR054722">
    <property type="entry name" value="PolX-like_BBD"/>
</dbReference>
<sequence length="830" mass="92648">MDSQNTSALKQSAPSTMSSTVPSSTMCITKLDGKKNFNNWAFAVECMLIDLDLWDVVTAAVDPNDVDAKRKDQRARAKLCLTCEESVYPVIRSAKTAHETFNCLKKAYADSGLTRRLYLMKKLLANTFEGNMQNYVNIALATQQELQAIGASVDDEFLAIIMLTGLPEQYQPLVMTLEHSNTQITSDNVVSALLKEDSRAAGAARTGIPTEPTPAALLTNEKKKKFCVYCKKSGHSVEQCRYKNKLAKEYSNIAEFTLSSSLTPSSSGSQDWYLDSGASSHMSNRKDWFETVSPHAVPKTVANKEQLLSHGKGTVNIHVSDSVNRISEVLYIPGLATNLLSVSNLEHKGYDVLFTSDGASITLAGGCQLTGNVIATGSNHKGMYRLDVNSSNAMYTSSEESAKLWHRRLGHLNANSMQILKNRNKGINYNGSLTEQCIPCLQGKFAKKPFPKSQSKSSKVLELIHSDLCGPMSTHSWGGALYLLTFTDDFSRKTFGYLLKAKSEVFVKFLEFKHLVENQTGERIKVLRSDNGREYVNTDMLTYLKDNGIMHQTTVPYNPQQNGVSERANRTIIEKARSMLKDSNLPLAYWGEAVNTAIYLKNRVPTQALQNRIPEELWTKKKVNLSHLRVFGCEAHVLVPKEKRLKLDSKTQNCIFVGYATESKGYRLIDPQNPRVIIIARDVAFIEEKPLVPSKPISPRSEFPPQKVHIDLNHEEPVSRPQFQSQPSTSMCTDTSSVSEQTSDLDVSATPEVSSNASIPEPSSMVPAPQPEPSVVPTPQPERRYPSRNRHPPQRYEENLYMTTDLEPETYKEVTDHPQKENWLEAMKAE</sequence>
<evidence type="ECO:0000259" key="17">
    <source>
        <dbReference type="PROSITE" id="PS50994"/>
    </source>
</evidence>
<reference evidence="18 19" key="1">
    <citation type="submission" date="2021-06" db="EMBL/GenBank/DDBJ databases">
        <title>A haploid diamondback moth (Plutella xylostella L.) genome assembly resolves 31 chromosomes and identifies a diamide resistance mutation.</title>
        <authorList>
            <person name="Ward C.M."/>
            <person name="Perry K.D."/>
            <person name="Baker G."/>
            <person name="Powis K."/>
            <person name="Heckel D.G."/>
            <person name="Baxter S.W."/>
        </authorList>
    </citation>
    <scope>NUCLEOTIDE SEQUENCE [LARGE SCALE GENOMIC DNA]</scope>
    <source>
        <strain evidence="18 19">LV</strain>
        <tissue evidence="18">Single pupa</tissue>
    </source>
</reference>
<dbReference type="Proteomes" id="UP000823941">
    <property type="component" value="Chromosome 5"/>
</dbReference>
<dbReference type="EMBL" id="JAHIBW010000005">
    <property type="protein sequence ID" value="KAG7310780.1"/>
    <property type="molecule type" value="Genomic_DNA"/>
</dbReference>
<keyword evidence="8" id="KW-0378">Hydrolase</keyword>
<evidence type="ECO:0000256" key="1">
    <source>
        <dbReference type="ARBA" id="ARBA00002180"/>
    </source>
</evidence>
<keyword evidence="9" id="KW-0067">ATP-binding</keyword>
<feature type="compositionally biased region" description="Pro residues" evidence="16">
    <location>
        <begin position="768"/>
        <end position="780"/>
    </location>
</feature>
<dbReference type="InterPro" id="IPR057670">
    <property type="entry name" value="SH3_retrovirus"/>
</dbReference>
<keyword evidence="15" id="KW-0233">DNA recombination</keyword>
<keyword evidence="5" id="KW-0479">Metal-binding</keyword>
<protein>
    <recommendedName>
        <fullName evidence="17">Integrase catalytic domain-containing protein</fullName>
    </recommendedName>
</protein>
<dbReference type="Gene3D" id="3.30.420.10">
    <property type="entry name" value="Ribonuclease H-like superfamily/Ribonuclease H"/>
    <property type="match status" value="1"/>
</dbReference>
<evidence type="ECO:0000256" key="2">
    <source>
        <dbReference type="ARBA" id="ARBA00022612"/>
    </source>
</evidence>
<evidence type="ECO:0000256" key="12">
    <source>
        <dbReference type="ARBA" id="ARBA00022918"/>
    </source>
</evidence>
<evidence type="ECO:0000256" key="3">
    <source>
        <dbReference type="ARBA" id="ARBA00022670"/>
    </source>
</evidence>
<evidence type="ECO:0000256" key="10">
    <source>
        <dbReference type="ARBA" id="ARBA00022842"/>
    </source>
</evidence>
<name>A0ABQ7R0G3_PLUXY</name>
<keyword evidence="11" id="KW-0229">DNA integration</keyword>
<feature type="compositionally biased region" description="Polar residues" evidence="16">
    <location>
        <begin position="721"/>
        <end position="758"/>
    </location>
</feature>
<dbReference type="InterPro" id="IPR012337">
    <property type="entry name" value="RNaseH-like_sf"/>
</dbReference>
<dbReference type="Pfam" id="PF00665">
    <property type="entry name" value="rve"/>
    <property type="match status" value="1"/>
</dbReference>
<dbReference type="Pfam" id="PF25597">
    <property type="entry name" value="SH3_retrovirus"/>
    <property type="match status" value="1"/>
</dbReference>
<feature type="compositionally biased region" description="Low complexity" evidence="16">
    <location>
        <begin position="12"/>
        <end position="23"/>
    </location>
</feature>
<keyword evidence="4" id="KW-0540">Nuclease</keyword>
<evidence type="ECO:0000256" key="7">
    <source>
        <dbReference type="ARBA" id="ARBA00022759"/>
    </source>
</evidence>
<dbReference type="InterPro" id="IPR025724">
    <property type="entry name" value="GAG-pre-integrase_dom"/>
</dbReference>
<evidence type="ECO:0000256" key="9">
    <source>
        <dbReference type="ARBA" id="ARBA00022840"/>
    </source>
</evidence>
<evidence type="ECO:0000256" key="13">
    <source>
        <dbReference type="ARBA" id="ARBA00022932"/>
    </source>
</evidence>
<feature type="region of interest" description="Disordered" evidence="16">
    <location>
        <begin position="811"/>
        <end position="830"/>
    </location>
</feature>
<gene>
    <name evidence="18" type="ORF">JYU34_003596</name>
</gene>
<evidence type="ECO:0000256" key="6">
    <source>
        <dbReference type="ARBA" id="ARBA00022741"/>
    </source>
</evidence>
<accession>A0ABQ7R0G3</accession>
<dbReference type="InterPro" id="IPR039537">
    <property type="entry name" value="Retrotran_Ty1/copia-like"/>
</dbReference>
<evidence type="ECO:0000256" key="4">
    <source>
        <dbReference type="ARBA" id="ARBA00022722"/>
    </source>
</evidence>
<dbReference type="PANTHER" id="PTHR42648:SF11">
    <property type="entry name" value="TRANSPOSON TY4-P GAG-POL POLYPROTEIN"/>
    <property type="match status" value="1"/>
</dbReference>
<evidence type="ECO:0000256" key="14">
    <source>
        <dbReference type="ARBA" id="ARBA00023113"/>
    </source>
</evidence>
<evidence type="ECO:0000313" key="18">
    <source>
        <dbReference type="EMBL" id="KAG7310780.1"/>
    </source>
</evidence>
<keyword evidence="10" id="KW-0460">Magnesium</keyword>
<dbReference type="Pfam" id="PF22936">
    <property type="entry name" value="Pol_BBD"/>
    <property type="match status" value="1"/>
</dbReference>
<keyword evidence="12" id="KW-0695">RNA-directed DNA polymerase</keyword>
<keyword evidence="19" id="KW-1185">Reference proteome</keyword>
<proteinExistence type="predicted"/>
<keyword evidence="13" id="KW-0548">Nucleotidyltransferase</keyword>
<organism evidence="18 19">
    <name type="scientific">Plutella xylostella</name>
    <name type="common">Diamondback moth</name>
    <name type="synonym">Plutella maculipennis</name>
    <dbReference type="NCBI Taxonomy" id="51655"/>
    <lineage>
        <taxon>Eukaryota</taxon>
        <taxon>Metazoa</taxon>
        <taxon>Ecdysozoa</taxon>
        <taxon>Arthropoda</taxon>
        <taxon>Hexapoda</taxon>
        <taxon>Insecta</taxon>
        <taxon>Pterygota</taxon>
        <taxon>Neoptera</taxon>
        <taxon>Endopterygota</taxon>
        <taxon>Lepidoptera</taxon>
        <taxon>Glossata</taxon>
        <taxon>Ditrysia</taxon>
        <taxon>Yponomeutoidea</taxon>
        <taxon>Plutellidae</taxon>
        <taxon>Plutella</taxon>
    </lineage>
</organism>
<evidence type="ECO:0000256" key="8">
    <source>
        <dbReference type="ARBA" id="ARBA00022801"/>
    </source>
</evidence>
<keyword evidence="13" id="KW-0239">DNA-directed DNA polymerase</keyword>
<dbReference type="Pfam" id="PF13976">
    <property type="entry name" value="gag_pre-integrs"/>
    <property type="match status" value="1"/>
</dbReference>